<dbReference type="EMBL" id="BMDP01000002">
    <property type="protein sequence ID" value="GGI53930.1"/>
    <property type="molecule type" value="Genomic_DNA"/>
</dbReference>
<dbReference type="RefSeq" id="WP_188420043.1">
    <property type="nucleotide sequence ID" value="NZ_BMDP01000002.1"/>
</dbReference>
<reference evidence="2" key="2">
    <citation type="submission" date="2020-09" db="EMBL/GenBank/DDBJ databases">
        <authorList>
            <person name="Sun Q."/>
            <person name="Sedlacek I."/>
        </authorList>
    </citation>
    <scope>NUCLEOTIDE SEQUENCE</scope>
    <source>
        <strain evidence="2">CCM 7664</strain>
    </source>
</reference>
<gene>
    <name evidence="2" type="ORF">GCM10011430_11040</name>
</gene>
<keyword evidence="1" id="KW-0732">Signal</keyword>
<comment type="caution">
    <text evidence="2">The sequence shown here is derived from an EMBL/GenBank/DDBJ whole genome shotgun (WGS) entry which is preliminary data.</text>
</comment>
<dbReference type="InterPro" id="IPR022061">
    <property type="entry name" value="DUF3617"/>
</dbReference>
<accession>A0A8J3AVE3</accession>
<protein>
    <recommendedName>
        <fullName evidence="4">DUF3617 domain-containing protein</fullName>
    </recommendedName>
</protein>
<keyword evidence="3" id="KW-1185">Reference proteome</keyword>
<feature type="chain" id="PRO_5035210277" description="DUF3617 domain-containing protein" evidence="1">
    <location>
        <begin position="20"/>
        <end position="174"/>
    </location>
</feature>
<dbReference type="Pfam" id="PF12276">
    <property type="entry name" value="DUF3617"/>
    <property type="match status" value="1"/>
</dbReference>
<reference evidence="2" key="1">
    <citation type="journal article" date="2014" name="Int. J. Syst. Evol. Microbiol.">
        <title>Complete genome sequence of Corynebacterium casei LMG S-19264T (=DSM 44701T), isolated from a smear-ripened cheese.</title>
        <authorList>
            <consortium name="US DOE Joint Genome Institute (JGI-PGF)"/>
            <person name="Walter F."/>
            <person name="Albersmeier A."/>
            <person name="Kalinowski J."/>
            <person name="Ruckert C."/>
        </authorList>
    </citation>
    <scope>NUCLEOTIDE SEQUENCE</scope>
    <source>
        <strain evidence="2">CCM 7664</strain>
    </source>
</reference>
<feature type="signal peptide" evidence="1">
    <location>
        <begin position="1"/>
        <end position="19"/>
    </location>
</feature>
<proteinExistence type="predicted"/>
<evidence type="ECO:0008006" key="4">
    <source>
        <dbReference type="Google" id="ProtNLM"/>
    </source>
</evidence>
<sequence>MRKLAVFTCALALALPAFAAGNMRPGLWEVTSQSPLTKSLPKISPEQIEQLKQMGLDVSQLQNGAVVSRVCITKEMAEQEELPPFNEKEAGCKITKQSHHDATYLVDMQCDNAQMQGKGRSKTVFANSESFSSTADFSGTVQGIPVNDRVDTSGKWVADDCGGIKPFEGKMPGK</sequence>
<organism evidence="2 3">
    <name type="scientific">Oxalicibacterium solurbis</name>
    <dbReference type="NCBI Taxonomy" id="69280"/>
    <lineage>
        <taxon>Bacteria</taxon>
        <taxon>Pseudomonadati</taxon>
        <taxon>Pseudomonadota</taxon>
        <taxon>Betaproteobacteria</taxon>
        <taxon>Burkholderiales</taxon>
        <taxon>Oxalobacteraceae</taxon>
        <taxon>Oxalicibacterium</taxon>
    </lineage>
</organism>
<dbReference type="Proteomes" id="UP000627205">
    <property type="component" value="Unassembled WGS sequence"/>
</dbReference>
<dbReference type="AlphaFoldDB" id="A0A8J3AVE3"/>
<evidence type="ECO:0000313" key="3">
    <source>
        <dbReference type="Proteomes" id="UP000627205"/>
    </source>
</evidence>
<name>A0A8J3AVE3_9BURK</name>
<evidence type="ECO:0000256" key="1">
    <source>
        <dbReference type="SAM" id="SignalP"/>
    </source>
</evidence>
<evidence type="ECO:0000313" key="2">
    <source>
        <dbReference type="EMBL" id="GGI53930.1"/>
    </source>
</evidence>